<dbReference type="OrthoDB" id="78663at2759"/>
<evidence type="ECO:0000313" key="8">
    <source>
        <dbReference type="Proteomes" id="UP000326759"/>
    </source>
</evidence>
<dbReference type="InterPro" id="IPR010291">
    <property type="entry name" value="Ion_channel_UNC-93"/>
</dbReference>
<dbReference type="GO" id="GO:0043266">
    <property type="term" value="P:regulation of potassium ion transport"/>
    <property type="evidence" value="ECO:0007669"/>
    <property type="project" value="TreeGrafter"/>
</dbReference>
<dbReference type="Proteomes" id="UP000326759">
    <property type="component" value="Unassembled WGS sequence"/>
</dbReference>
<comment type="caution">
    <text evidence="7">The sequence shown here is derived from an EMBL/GenBank/DDBJ whole genome shotgun (WGS) entry which is preliminary data.</text>
</comment>
<evidence type="ECO:0000256" key="1">
    <source>
        <dbReference type="ARBA" id="ARBA00004141"/>
    </source>
</evidence>
<evidence type="ECO:0000256" key="2">
    <source>
        <dbReference type="ARBA" id="ARBA00009172"/>
    </source>
</evidence>
<dbReference type="Pfam" id="PF05978">
    <property type="entry name" value="UNC-93"/>
    <property type="match status" value="1"/>
</dbReference>
<proteinExistence type="inferred from homology"/>
<feature type="transmembrane region" description="Helical" evidence="6">
    <location>
        <begin position="64"/>
        <end position="84"/>
    </location>
</feature>
<reference evidence="7 8" key="1">
    <citation type="journal article" date="2019" name="PLoS Biol.">
        <title>Sex chromosomes control vertical transmission of feminizing Wolbachia symbionts in an isopod.</title>
        <authorList>
            <person name="Becking T."/>
            <person name="Chebbi M.A."/>
            <person name="Giraud I."/>
            <person name="Moumen B."/>
            <person name="Laverre T."/>
            <person name="Caubet Y."/>
            <person name="Peccoud J."/>
            <person name="Gilbert C."/>
            <person name="Cordaux R."/>
        </authorList>
    </citation>
    <scope>NUCLEOTIDE SEQUENCE [LARGE SCALE GENOMIC DNA]</scope>
    <source>
        <strain evidence="7">ANa2</strain>
        <tissue evidence="7">Whole body excluding digestive tract and cuticle</tissue>
    </source>
</reference>
<dbReference type="Gene3D" id="1.20.1250.20">
    <property type="entry name" value="MFS general substrate transporter like domains"/>
    <property type="match status" value="1"/>
</dbReference>
<dbReference type="EMBL" id="SEYY01012134">
    <property type="protein sequence ID" value="KAB7500966.1"/>
    <property type="molecule type" value="Genomic_DNA"/>
</dbReference>
<evidence type="ECO:0000256" key="3">
    <source>
        <dbReference type="ARBA" id="ARBA00022692"/>
    </source>
</evidence>
<keyword evidence="4 6" id="KW-1133">Transmembrane helix</keyword>
<comment type="subcellular location">
    <subcellularLocation>
        <location evidence="1">Membrane</location>
        <topology evidence="1">Multi-pass membrane protein</topology>
    </subcellularLocation>
</comment>
<name>A0A5N5T3D5_9CRUS</name>
<protein>
    <submittedName>
        <fullName evidence="7">UNC93-like protein</fullName>
    </submittedName>
</protein>
<evidence type="ECO:0000256" key="6">
    <source>
        <dbReference type="SAM" id="Phobius"/>
    </source>
</evidence>
<evidence type="ECO:0000313" key="7">
    <source>
        <dbReference type="EMBL" id="KAB7500966.1"/>
    </source>
</evidence>
<dbReference type="PANTHER" id="PTHR19444">
    <property type="entry name" value="UNC-93 RELATED"/>
    <property type="match status" value="1"/>
</dbReference>
<keyword evidence="8" id="KW-1185">Reference proteome</keyword>
<evidence type="ECO:0000256" key="5">
    <source>
        <dbReference type="ARBA" id="ARBA00023136"/>
    </source>
</evidence>
<dbReference type="InterPro" id="IPR036259">
    <property type="entry name" value="MFS_trans_sf"/>
</dbReference>
<keyword evidence="5 6" id="KW-0472">Membrane</keyword>
<comment type="similarity">
    <text evidence="2">Belongs to the unc-93 family.</text>
</comment>
<evidence type="ECO:0000256" key="4">
    <source>
        <dbReference type="ARBA" id="ARBA00022989"/>
    </source>
</evidence>
<organism evidence="7 8">
    <name type="scientific">Armadillidium nasatum</name>
    <dbReference type="NCBI Taxonomy" id="96803"/>
    <lineage>
        <taxon>Eukaryota</taxon>
        <taxon>Metazoa</taxon>
        <taxon>Ecdysozoa</taxon>
        <taxon>Arthropoda</taxon>
        <taxon>Crustacea</taxon>
        <taxon>Multicrustacea</taxon>
        <taxon>Malacostraca</taxon>
        <taxon>Eumalacostraca</taxon>
        <taxon>Peracarida</taxon>
        <taxon>Isopoda</taxon>
        <taxon>Oniscidea</taxon>
        <taxon>Crinocheta</taxon>
        <taxon>Armadillidiidae</taxon>
        <taxon>Armadillidium</taxon>
    </lineage>
</organism>
<sequence>MSLKKTSEEKLIKLKILKNVIIISFAFMLNFTSFNSMSNLQSSINKLNKLPVLNLFQQKLGTTSLWVLYLSLVLSCFFIPSWLINILKTKWTLPICMFWYSAYIAAQFNPQYYTLVPTAFLLGLGAAPMWAAKCSYLTQVIVMM</sequence>
<accession>A0A5N5T3D5</accession>
<dbReference type="GO" id="GO:0055120">
    <property type="term" value="C:striated muscle dense body"/>
    <property type="evidence" value="ECO:0007669"/>
    <property type="project" value="TreeGrafter"/>
</dbReference>
<keyword evidence="3 6" id="KW-0812">Transmembrane</keyword>
<gene>
    <name evidence="7" type="ORF">Anas_12187</name>
</gene>
<dbReference type="PANTHER" id="PTHR19444:SF13">
    <property type="entry name" value="PROTEIN UNC-93 HOMOLOG A"/>
    <property type="match status" value="1"/>
</dbReference>
<dbReference type="InterPro" id="IPR051951">
    <property type="entry name" value="UNC-93_regulatory"/>
</dbReference>
<feature type="non-terminal residue" evidence="7">
    <location>
        <position position="144"/>
    </location>
</feature>
<dbReference type="AlphaFoldDB" id="A0A5N5T3D5"/>
<dbReference type="SUPFAM" id="SSF103473">
    <property type="entry name" value="MFS general substrate transporter"/>
    <property type="match status" value="1"/>
</dbReference>
<dbReference type="GO" id="GO:0006937">
    <property type="term" value="P:regulation of muscle contraction"/>
    <property type="evidence" value="ECO:0007669"/>
    <property type="project" value="TreeGrafter"/>
</dbReference>
<dbReference type="GO" id="GO:0015459">
    <property type="term" value="F:potassium channel regulator activity"/>
    <property type="evidence" value="ECO:0007669"/>
    <property type="project" value="TreeGrafter"/>
</dbReference>
<feature type="transmembrane region" description="Helical" evidence="6">
    <location>
        <begin position="20"/>
        <end position="44"/>
    </location>
</feature>
<dbReference type="GO" id="GO:0005886">
    <property type="term" value="C:plasma membrane"/>
    <property type="evidence" value="ECO:0007669"/>
    <property type="project" value="TreeGrafter"/>
</dbReference>